<evidence type="ECO:0000256" key="3">
    <source>
        <dbReference type="SAM" id="Phobius"/>
    </source>
</evidence>
<keyword evidence="3" id="KW-0812">Transmembrane</keyword>
<evidence type="ECO:0000313" key="5">
    <source>
        <dbReference type="Proteomes" id="UP000585638"/>
    </source>
</evidence>
<keyword evidence="5" id="KW-1185">Reference proteome</keyword>
<dbReference type="RefSeq" id="WP_184864425.1">
    <property type="nucleotide sequence ID" value="NZ_JACHIR010000001.1"/>
</dbReference>
<evidence type="ECO:0000256" key="1">
    <source>
        <dbReference type="ARBA" id="ARBA00004370"/>
    </source>
</evidence>
<dbReference type="PANTHER" id="PTHR37042">
    <property type="entry name" value="OUTER MEMBRANE PROTEIN RV1973"/>
    <property type="match status" value="1"/>
</dbReference>
<comment type="caution">
    <text evidence="4">The sequence shown here is derived from an EMBL/GenBank/DDBJ whole genome shotgun (WGS) entry which is preliminary data.</text>
</comment>
<gene>
    <name evidence="4" type="ORF">BJ998_004426</name>
</gene>
<name>A0A7W9KIV5_9PSEU</name>
<comment type="subcellular location">
    <subcellularLocation>
        <location evidence="1">Membrane</location>
    </subcellularLocation>
</comment>
<dbReference type="EMBL" id="JACHIR010000001">
    <property type="protein sequence ID" value="MBB5893230.1"/>
    <property type="molecule type" value="Genomic_DNA"/>
</dbReference>
<organism evidence="4 5">
    <name type="scientific">Kutzneria kofuensis</name>
    <dbReference type="NCBI Taxonomy" id="103725"/>
    <lineage>
        <taxon>Bacteria</taxon>
        <taxon>Bacillati</taxon>
        <taxon>Actinomycetota</taxon>
        <taxon>Actinomycetes</taxon>
        <taxon>Pseudonocardiales</taxon>
        <taxon>Pseudonocardiaceae</taxon>
        <taxon>Kutzneria</taxon>
    </lineage>
</organism>
<accession>A0A7W9KIV5</accession>
<evidence type="ECO:0000256" key="2">
    <source>
        <dbReference type="ARBA" id="ARBA00023136"/>
    </source>
</evidence>
<dbReference type="GO" id="GO:0016020">
    <property type="term" value="C:membrane"/>
    <property type="evidence" value="ECO:0007669"/>
    <property type="project" value="UniProtKB-SubCell"/>
</dbReference>
<dbReference type="PANTHER" id="PTHR37042:SF4">
    <property type="entry name" value="OUTER MEMBRANE PROTEIN RV1973"/>
    <property type="match status" value="1"/>
</dbReference>
<feature type="transmembrane region" description="Helical" evidence="3">
    <location>
        <begin position="12"/>
        <end position="39"/>
    </location>
</feature>
<dbReference type="AlphaFoldDB" id="A0A7W9KIV5"/>
<keyword evidence="2 3" id="KW-0472">Membrane</keyword>
<dbReference type="Proteomes" id="UP000585638">
    <property type="component" value="Unassembled WGS sequence"/>
</dbReference>
<evidence type="ECO:0000313" key="4">
    <source>
        <dbReference type="EMBL" id="MBB5893230.1"/>
    </source>
</evidence>
<sequence>MANQQATGANRWLSALSAVAAVLLLAALIFCGASLVSWLGASGDESVRFAGTRDDVLRVGKQELINFYTLDYKNPDASFDRLVQSSTGDLATAIKQGEATWKKQLTDQKTSSTAKILDAAVTELDDRAGTATVVAIVEVDVTPDNGKPANRLPMQIQLTRTDQGWKLSQAGSIVLGSQ</sequence>
<keyword evidence="3" id="KW-1133">Transmembrane helix</keyword>
<proteinExistence type="predicted"/>
<protein>
    <submittedName>
        <fullName evidence="4">Mce-associated membrane protein</fullName>
    </submittedName>
</protein>
<reference evidence="4 5" key="1">
    <citation type="submission" date="2020-08" db="EMBL/GenBank/DDBJ databases">
        <title>Sequencing the genomes of 1000 actinobacteria strains.</title>
        <authorList>
            <person name="Klenk H.-P."/>
        </authorList>
    </citation>
    <scope>NUCLEOTIDE SEQUENCE [LARGE SCALE GENOMIC DNA]</scope>
    <source>
        <strain evidence="4 5">DSM 43851</strain>
    </source>
</reference>